<feature type="domain" description="CN hydrolase" evidence="1">
    <location>
        <begin position="10"/>
        <end position="257"/>
    </location>
</feature>
<evidence type="ECO:0000313" key="3">
    <source>
        <dbReference type="Proteomes" id="UP000823603"/>
    </source>
</evidence>
<name>A0A9D9IDZ3_9BACT</name>
<accession>A0A9D9IDZ3</accession>
<dbReference type="GO" id="GO:0106008">
    <property type="term" value="F:2-oxoglutaramate amidase activity"/>
    <property type="evidence" value="ECO:0007669"/>
    <property type="project" value="TreeGrafter"/>
</dbReference>
<reference evidence="2" key="1">
    <citation type="submission" date="2020-10" db="EMBL/GenBank/DDBJ databases">
        <authorList>
            <person name="Gilroy R."/>
        </authorList>
    </citation>
    <scope>NUCLEOTIDE SEQUENCE</scope>
    <source>
        <strain evidence="2">B2-22910</strain>
    </source>
</reference>
<dbReference type="AlphaFoldDB" id="A0A9D9IDZ3"/>
<dbReference type="Proteomes" id="UP000823603">
    <property type="component" value="Unassembled WGS sequence"/>
</dbReference>
<evidence type="ECO:0000313" key="2">
    <source>
        <dbReference type="EMBL" id="MBO8470933.1"/>
    </source>
</evidence>
<dbReference type="Gene3D" id="3.60.110.10">
    <property type="entry name" value="Carbon-nitrogen hydrolase"/>
    <property type="match status" value="1"/>
</dbReference>
<proteinExistence type="predicted"/>
<gene>
    <name evidence="2" type="ORF">IAB82_03950</name>
</gene>
<reference evidence="2" key="2">
    <citation type="journal article" date="2021" name="PeerJ">
        <title>Extensive microbial diversity within the chicken gut microbiome revealed by metagenomics and culture.</title>
        <authorList>
            <person name="Gilroy R."/>
            <person name="Ravi A."/>
            <person name="Getino M."/>
            <person name="Pursley I."/>
            <person name="Horton D.L."/>
            <person name="Alikhan N.F."/>
            <person name="Baker D."/>
            <person name="Gharbi K."/>
            <person name="Hall N."/>
            <person name="Watson M."/>
            <person name="Adriaenssens E.M."/>
            <person name="Foster-Nyarko E."/>
            <person name="Jarju S."/>
            <person name="Secka A."/>
            <person name="Antonio M."/>
            <person name="Oren A."/>
            <person name="Chaudhuri R.R."/>
            <person name="La Ragione R."/>
            <person name="Hildebrand F."/>
            <person name="Pallen M.J."/>
        </authorList>
    </citation>
    <scope>NUCLEOTIDE SEQUENCE</scope>
    <source>
        <strain evidence="2">B2-22910</strain>
    </source>
</reference>
<protein>
    <submittedName>
        <fullName evidence="2">Nitrilase family protein</fullName>
    </submittedName>
</protein>
<dbReference type="InterPro" id="IPR036526">
    <property type="entry name" value="C-N_Hydrolase_sf"/>
</dbReference>
<sequence>MKIYADGEALEVAVVEFSPEWENPSANMAALDRIFDALFSSGEYPAPDLVVLPEFFAAGFTMNPGAAEDAAASPTLAWMESTVAHFRCALAGSVPVREAGKRYNRLFFLQPVTSCAGTDGSVSVSWYDKAHLFFGGEDSNYTPGESRKVFVYKGWKILPGICFDLRFPEWARNTGDSPYDLYLNVANWPSARNAAADILVKARSIENVCWSVFCNRTGHDTLLEYSGRSAVIDYRGRSRGDRACICGLPVLRARLEKAPMYRFRENFPILDRIK</sequence>
<comment type="caution">
    <text evidence="2">The sequence shown here is derived from an EMBL/GenBank/DDBJ whole genome shotgun (WGS) entry which is preliminary data.</text>
</comment>
<dbReference type="PROSITE" id="PS50263">
    <property type="entry name" value="CN_HYDROLASE"/>
    <property type="match status" value="1"/>
</dbReference>
<dbReference type="GO" id="GO:0050152">
    <property type="term" value="F:omega-amidase activity"/>
    <property type="evidence" value="ECO:0007669"/>
    <property type="project" value="TreeGrafter"/>
</dbReference>
<dbReference type="InterPro" id="IPR052737">
    <property type="entry name" value="Omega-amidase_YafV"/>
</dbReference>
<dbReference type="EMBL" id="JADIMB010000058">
    <property type="protein sequence ID" value="MBO8470933.1"/>
    <property type="molecule type" value="Genomic_DNA"/>
</dbReference>
<evidence type="ECO:0000259" key="1">
    <source>
        <dbReference type="PROSITE" id="PS50263"/>
    </source>
</evidence>
<dbReference type="Pfam" id="PF00795">
    <property type="entry name" value="CN_hydrolase"/>
    <property type="match status" value="1"/>
</dbReference>
<dbReference type="PANTHER" id="PTHR47799">
    <property type="entry name" value="OMEGA-AMIDASE YAFV"/>
    <property type="match status" value="1"/>
</dbReference>
<dbReference type="InterPro" id="IPR003010">
    <property type="entry name" value="C-N_Hydrolase"/>
</dbReference>
<dbReference type="SUPFAM" id="SSF56317">
    <property type="entry name" value="Carbon-nitrogen hydrolase"/>
    <property type="match status" value="1"/>
</dbReference>
<dbReference type="PANTHER" id="PTHR47799:SF1">
    <property type="entry name" value="OMEGA-AMIDASE YAFV"/>
    <property type="match status" value="1"/>
</dbReference>
<organism evidence="2 3">
    <name type="scientific">Candidatus Cryptobacteroides faecavium</name>
    <dbReference type="NCBI Taxonomy" id="2840762"/>
    <lineage>
        <taxon>Bacteria</taxon>
        <taxon>Pseudomonadati</taxon>
        <taxon>Bacteroidota</taxon>
        <taxon>Bacteroidia</taxon>
        <taxon>Bacteroidales</taxon>
        <taxon>Candidatus Cryptobacteroides</taxon>
    </lineage>
</organism>